<keyword evidence="1" id="KW-0472">Membrane</keyword>
<dbReference type="GO" id="GO:0016020">
    <property type="term" value="C:membrane"/>
    <property type="evidence" value="ECO:0007669"/>
    <property type="project" value="TreeGrafter"/>
</dbReference>
<sequence length="259" mass="28231">MNLVAAAALALGVALLVVVVTFGVARLRGRYDTIDTAWGAGFAVIAAVGFAADPTDAGSPLLATVLVIVWGIRLSVHLHLRNAGQGEDHRYRAMSARARSHPGARMFFRTYLTQAGVMWFVSLPVVFAQQRPAEIGVLGILGALVWCVGLTFEAVGDEQLRRFTADPANKGRVLDRGLWRYTRHPNYFGDACVWWGLYLIAAQQPPGAATVLSPVLMTWLLARGTGKPMTERRLRETRSGYPDYVSRTSGFLPLPPKKG</sequence>
<feature type="transmembrane region" description="Helical" evidence="1">
    <location>
        <begin position="107"/>
        <end position="129"/>
    </location>
</feature>
<dbReference type="PROSITE" id="PS50244">
    <property type="entry name" value="S5A_REDUCTASE"/>
    <property type="match status" value="1"/>
</dbReference>
<evidence type="ECO:0000313" key="2">
    <source>
        <dbReference type="EMBL" id="MBB3663721.1"/>
    </source>
</evidence>
<protein>
    <submittedName>
        <fullName evidence="2">Steroid 5-alpha reductase family enzyme</fullName>
    </submittedName>
</protein>
<keyword evidence="3" id="KW-1185">Reference proteome</keyword>
<dbReference type="Pfam" id="PF06966">
    <property type="entry name" value="DUF1295"/>
    <property type="match status" value="1"/>
</dbReference>
<dbReference type="Gene3D" id="1.20.120.1630">
    <property type="match status" value="1"/>
</dbReference>
<dbReference type="AlphaFoldDB" id="A0A839XLU9"/>
<feature type="transmembrane region" description="Helical" evidence="1">
    <location>
        <begin position="6"/>
        <end position="24"/>
    </location>
</feature>
<feature type="transmembrane region" description="Helical" evidence="1">
    <location>
        <begin position="135"/>
        <end position="155"/>
    </location>
</feature>
<feature type="transmembrane region" description="Helical" evidence="1">
    <location>
        <begin position="58"/>
        <end position="76"/>
    </location>
</feature>
<keyword evidence="1" id="KW-1133">Transmembrane helix</keyword>
<dbReference type="RefSeq" id="WP_183783078.1">
    <property type="nucleotide sequence ID" value="NZ_JACIBS010000001.1"/>
</dbReference>
<gene>
    <name evidence="2" type="ORF">FB384_002625</name>
</gene>
<dbReference type="PANTHER" id="PTHR32251">
    <property type="entry name" value="3-OXO-5-ALPHA-STEROID 4-DEHYDROGENASE"/>
    <property type="match status" value="1"/>
</dbReference>
<dbReference type="EMBL" id="JACIBS010000001">
    <property type="protein sequence ID" value="MBB3663721.1"/>
    <property type="molecule type" value="Genomic_DNA"/>
</dbReference>
<reference evidence="2 3" key="1">
    <citation type="submission" date="2020-08" db="EMBL/GenBank/DDBJ databases">
        <title>Sequencing the genomes of 1000 actinobacteria strains.</title>
        <authorList>
            <person name="Klenk H.-P."/>
        </authorList>
    </citation>
    <scope>NUCLEOTIDE SEQUENCE [LARGE SCALE GENOMIC DNA]</scope>
    <source>
        <strain evidence="2 3">DSM 45267</strain>
    </source>
</reference>
<name>A0A839XLU9_9PSEU</name>
<dbReference type="PANTHER" id="PTHR32251:SF17">
    <property type="entry name" value="STEROID 5-ALPHA REDUCTASE C-TERMINAL DOMAIN-CONTAINING PROTEIN"/>
    <property type="match status" value="1"/>
</dbReference>
<organism evidence="2 3">
    <name type="scientific">Prauserella sediminis</name>
    <dbReference type="NCBI Taxonomy" id="577680"/>
    <lineage>
        <taxon>Bacteria</taxon>
        <taxon>Bacillati</taxon>
        <taxon>Actinomycetota</taxon>
        <taxon>Actinomycetes</taxon>
        <taxon>Pseudonocardiales</taxon>
        <taxon>Pseudonocardiaceae</taxon>
        <taxon>Prauserella</taxon>
        <taxon>Prauserella salsuginis group</taxon>
    </lineage>
</organism>
<evidence type="ECO:0000313" key="3">
    <source>
        <dbReference type="Proteomes" id="UP000564573"/>
    </source>
</evidence>
<dbReference type="Proteomes" id="UP000564573">
    <property type="component" value="Unassembled WGS sequence"/>
</dbReference>
<proteinExistence type="predicted"/>
<keyword evidence="1" id="KW-0812">Transmembrane</keyword>
<accession>A0A839XLU9</accession>
<feature type="transmembrane region" description="Helical" evidence="1">
    <location>
        <begin position="36"/>
        <end position="52"/>
    </location>
</feature>
<comment type="caution">
    <text evidence="2">The sequence shown here is derived from an EMBL/GenBank/DDBJ whole genome shotgun (WGS) entry which is preliminary data.</text>
</comment>
<evidence type="ECO:0000256" key="1">
    <source>
        <dbReference type="SAM" id="Phobius"/>
    </source>
</evidence>
<dbReference type="InterPro" id="IPR010721">
    <property type="entry name" value="UstE-like"/>
</dbReference>